<dbReference type="RefSeq" id="WP_114070397.1">
    <property type="nucleotide sequence ID" value="NZ_CP030850.1"/>
</dbReference>
<feature type="domain" description="Thioredoxin" evidence="2">
    <location>
        <begin position="244"/>
        <end position="402"/>
    </location>
</feature>
<dbReference type="PANTHER" id="PTHR42852:SF13">
    <property type="entry name" value="PROTEIN DIPZ"/>
    <property type="match status" value="1"/>
</dbReference>
<name>A0A344TSN5_9BACT</name>
<dbReference type="InterPro" id="IPR013740">
    <property type="entry name" value="Redoxin"/>
</dbReference>
<feature type="signal peptide" evidence="1">
    <location>
        <begin position="1"/>
        <end position="21"/>
    </location>
</feature>
<dbReference type="InterPro" id="IPR013766">
    <property type="entry name" value="Thioredoxin_domain"/>
</dbReference>
<dbReference type="Gene3D" id="3.40.30.10">
    <property type="entry name" value="Glutaredoxin"/>
    <property type="match status" value="1"/>
</dbReference>
<dbReference type="AlphaFoldDB" id="A0A344TSN5"/>
<dbReference type="PROSITE" id="PS51352">
    <property type="entry name" value="THIOREDOXIN_2"/>
    <property type="match status" value="1"/>
</dbReference>
<dbReference type="OrthoDB" id="616241at2"/>
<reference evidence="3 4" key="1">
    <citation type="submission" date="2018-07" db="EMBL/GenBank/DDBJ databases">
        <title>Genome sequencing of Runella.</title>
        <authorList>
            <person name="Baek M.-G."/>
            <person name="Yi H."/>
        </authorList>
    </citation>
    <scope>NUCLEOTIDE SEQUENCE [LARGE SCALE GENOMIC DNA]</scope>
    <source>
        <strain evidence="3 4">HYN0085</strain>
    </source>
</reference>
<dbReference type="SUPFAM" id="SSF52833">
    <property type="entry name" value="Thioredoxin-like"/>
    <property type="match status" value="1"/>
</dbReference>
<organism evidence="3 4">
    <name type="scientific">Runella rosea</name>
    <dbReference type="NCBI Taxonomy" id="2259595"/>
    <lineage>
        <taxon>Bacteria</taxon>
        <taxon>Pseudomonadati</taxon>
        <taxon>Bacteroidota</taxon>
        <taxon>Cytophagia</taxon>
        <taxon>Cytophagales</taxon>
        <taxon>Spirosomataceae</taxon>
        <taxon>Runella</taxon>
    </lineage>
</organism>
<keyword evidence="4" id="KW-1185">Reference proteome</keyword>
<dbReference type="Pfam" id="PF08534">
    <property type="entry name" value="Redoxin"/>
    <property type="match status" value="1"/>
</dbReference>
<dbReference type="EMBL" id="CP030850">
    <property type="protein sequence ID" value="AXE21656.1"/>
    <property type="molecule type" value="Genomic_DNA"/>
</dbReference>
<feature type="chain" id="PRO_5016848093" evidence="1">
    <location>
        <begin position="22"/>
        <end position="407"/>
    </location>
</feature>
<dbReference type="PANTHER" id="PTHR42852">
    <property type="entry name" value="THIOL:DISULFIDE INTERCHANGE PROTEIN DSBE"/>
    <property type="match status" value="1"/>
</dbReference>
<evidence type="ECO:0000256" key="1">
    <source>
        <dbReference type="SAM" id="SignalP"/>
    </source>
</evidence>
<dbReference type="CDD" id="cd02966">
    <property type="entry name" value="TlpA_like_family"/>
    <property type="match status" value="1"/>
</dbReference>
<evidence type="ECO:0000259" key="2">
    <source>
        <dbReference type="PROSITE" id="PS51352"/>
    </source>
</evidence>
<proteinExistence type="predicted"/>
<gene>
    <name evidence="3" type="ORF">DR864_21120</name>
</gene>
<dbReference type="InterPro" id="IPR050553">
    <property type="entry name" value="Thioredoxin_ResA/DsbE_sf"/>
</dbReference>
<sequence>MKKAVATLLALSSFFVGFSQTNIPKSTWRAALQRGVYDLPFGLEINPKANGKYEVFVLNGSERLAMDEAYMVGDSLHIPMLIFDSDLVAKVSGNTLTGSWKKNRNGVWISVLPFKAQKGEVHLFAKTPAKTTKNVTGKYATYFYRAERKDSSFAVGILDQKGTKLSGTFLTPTGDYRYLAGDVVGDSLFMSCYDGSHAFLFRAAILPSGKIQGGLWSGISGYQPFIATLDEKAELPPPTALTYLKPGYESLDFSFPDTKGKLVSLKDERYKGKVVVLQLSGTWCPNCMDETRFMVPWYEKNAKRGVEIVGLMFERSPEIKISGPKIDFMGKRFGVPYPLLLAGTNDADAGKSLPALNKVAGYPTTIFIDKKGRVREIHTGFSGPGTGKYYDQFIEDFNALITKLLSE</sequence>
<accession>A0A344TSN5</accession>
<keyword evidence="1" id="KW-0732">Signal</keyword>
<protein>
    <submittedName>
        <fullName evidence="3">TlpA family protein disulfide reductase</fullName>
    </submittedName>
</protein>
<dbReference type="KEGG" id="run:DR864_21120"/>
<dbReference type="Proteomes" id="UP000251993">
    <property type="component" value="Chromosome"/>
</dbReference>
<evidence type="ECO:0000313" key="4">
    <source>
        <dbReference type="Proteomes" id="UP000251993"/>
    </source>
</evidence>
<evidence type="ECO:0000313" key="3">
    <source>
        <dbReference type="EMBL" id="AXE21656.1"/>
    </source>
</evidence>
<dbReference type="GO" id="GO:0016491">
    <property type="term" value="F:oxidoreductase activity"/>
    <property type="evidence" value="ECO:0007669"/>
    <property type="project" value="InterPro"/>
</dbReference>
<dbReference type="InterPro" id="IPR036249">
    <property type="entry name" value="Thioredoxin-like_sf"/>
</dbReference>